<organism evidence="3 4">
    <name type="scientific">Planosporangium thailandense</name>
    <dbReference type="NCBI Taxonomy" id="765197"/>
    <lineage>
        <taxon>Bacteria</taxon>
        <taxon>Bacillati</taxon>
        <taxon>Actinomycetota</taxon>
        <taxon>Actinomycetes</taxon>
        <taxon>Micromonosporales</taxon>
        <taxon>Micromonosporaceae</taxon>
        <taxon>Planosporangium</taxon>
    </lineage>
</organism>
<sequence>MSTPALAFSGLPGLPVTAPVTTAGNGGPDAAPPSVSPADIRFEHRTLHPGSPEQVGLLRGPVERIRTDLRAYLSPTADHPDHPTYAGATVLAARDGVVVARAAAGKAVRYSAVGGPPGRAGVELPPDRQIPARPDTIFDLASVSKLFTAVVVMQQVERGRIDLDTPVAHYLPEFAAGGKARVTVRMLLTHTGGLPADLSLWSDYPDPPSRLAAALAVPLMPGAVPGGQYLYSDLGLIALGELVHRVTGQRLDAAVRTGITEPLSMVDTGYNPPAAKRARIAATEYEPYAGRGMVWGQVHDENAWSLGGVAGHAGVFSTVDDLAIFCQMLLNGGEYAGHRILRESTVRAMLVNYNARLETSDPESRRGLGFELDKHWYMDGLASPVTFGHTGFTGTSLVIDPLAHSFVILLTNRVHPDRNWGGNNNSRRAVARDLADAVPVRSPAGGVAWRAAERDSTTMTLTAPLRRPAGGDAAASFLLWYDTEPGFDPVRFEASSDGGRTWTPVAMRLRAPGADWSAAGTVSGYGGRGWWEVTAALPAGATHLRWSYTTDPAGLGRGVYVDRVLARDRTGALFNGKTTDAGRFRAVGWALSDS</sequence>
<dbReference type="PANTHER" id="PTHR43283:SF11">
    <property type="entry name" value="BETA-LACTAMASE-RELATED DOMAIN-CONTAINING PROTEIN"/>
    <property type="match status" value="1"/>
</dbReference>
<evidence type="ECO:0000313" key="3">
    <source>
        <dbReference type="EMBL" id="NJC72686.1"/>
    </source>
</evidence>
<evidence type="ECO:0000259" key="2">
    <source>
        <dbReference type="Pfam" id="PF00144"/>
    </source>
</evidence>
<dbReference type="Pfam" id="PF00144">
    <property type="entry name" value="Beta-lactamase"/>
    <property type="match status" value="1"/>
</dbReference>
<dbReference type="Proteomes" id="UP000722989">
    <property type="component" value="Unassembled WGS sequence"/>
</dbReference>
<evidence type="ECO:0000256" key="1">
    <source>
        <dbReference type="ARBA" id="ARBA00022801"/>
    </source>
</evidence>
<name>A0ABX0Y3N0_9ACTN</name>
<reference evidence="3 4" key="1">
    <citation type="submission" date="2020-03" db="EMBL/GenBank/DDBJ databases">
        <title>WGS of the type strain of Planosporangium spp.</title>
        <authorList>
            <person name="Thawai C."/>
        </authorList>
    </citation>
    <scope>NUCLEOTIDE SEQUENCE [LARGE SCALE GENOMIC DNA]</scope>
    <source>
        <strain evidence="3 4">TBRC 5610</strain>
    </source>
</reference>
<dbReference type="InterPro" id="IPR001466">
    <property type="entry name" value="Beta-lactam-related"/>
</dbReference>
<feature type="domain" description="Beta-lactamase-related" evidence="2">
    <location>
        <begin position="86"/>
        <end position="428"/>
    </location>
</feature>
<protein>
    <submittedName>
        <fullName evidence="3">Serine hydrolase</fullName>
    </submittedName>
</protein>
<gene>
    <name evidence="3" type="ORF">HC031_23630</name>
</gene>
<dbReference type="SUPFAM" id="SSF56601">
    <property type="entry name" value="beta-lactamase/transpeptidase-like"/>
    <property type="match status" value="1"/>
</dbReference>
<dbReference type="InterPro" id="IPR050789">
    <property type="entry name" value="Diverse_Enzym_Activities"/>
</dbReference>
<dbReference type="Gene3D" id="3.40.710.10">
    <property type="entry name" value="DD-peptidase/beta-lactamase superfamily"/>
    <property type="match status" value="1"/>
</dbReference>
<proteinExistence type="predicted"/>
<keyword evidence="4" id="KW-1185">Reference proteome</keyword>
<comment type="caution">
    <text evidence="3">The sequence shown here is derived from an EMBL/GenBank/DDBJ whole genome shotgun (WGS) entry which is preliminary data.</text>
</comment>
<accession>A0ABX0Y3N0</accession>
<dbReference type="PANTHER" id="PTHR43283">
    <property type="entry name" value="BETA-LACTAMASE-RELATED"/>
    <property type="match status" value="1"/>
</dbReference>
<dbReference type="EMBL" id="JAATVY010000020">
    <property type="protein sequence ID" value="NJC72686.1"/>
    <property type="molecule type" value="Genomic_DNA"/>
</dbReference>
<dbReference type="InterPro" id="IPR012338">
    <property type="entry name" value="Beta-lactam/transpept-like"/>
</dbReference>
<dbReference type="GO" id="GO:0016787">
    <property type="term" value="F:hydrolase activity"/>
    <property type="evidence" value="ECO:0007669"/>
    <property type="project" value="UniProtKB-KW"/>
</dbReference>
<evidence type="ECO:0000313" key="4">
    <source>
        <dbReference type="Proteomes" id="UP000722989"/>
    </source>
</evidence>
<dbReference type="RefSeq" id="WP_167927589.1">
    <property type="nucleotide sequence ID" value="NZ_JAATVY010000020.1"/>
</dbReference>
<keyword evidence="1 3" id="KW-0378">Hydrolase</keyword>